<protein>
    <recommendedName>
        <fullName evidence="4">HTH araC/xylS-type domain-containing protein</fullName>
    </recommendedName>
</protein>
<dbReference type="PANTHER" id="PTHR46796:SF6">
    <property type="entry name" value="ARAC SUBFAMILY"/>
    <property type="match status" value="1"/>
</dbReference>
<keyword evidence="1" id="KW-0805">Transcription regulation</keyword>
<dbReference type="SMART" id="SM00342">
    <property type="entry name" value="HTH_ARAC"/>
    <property type="match status" value="1"/>
</dbReference>
<evidence type="ECO:0000259" key="4">
    <source>
        <dbReference type="PROSITE" id="PS01124"/>
    </source>
</evidence>
<proteinExistence type="predicted"/>
<dbReference type="InterPro" id="IPR009057">
    <property type="entry name" value="Homeodomain-like_sf"/>
</dbReference>
<dbReference type="Pfam" id="PF14525">
    <property type="entry name" value="AraC_binding_2"/>
    <property type="match status" value="1"/>
</dbReference>
<dbReference type="PRINTS" id="PR00032">
    <property type="entry name" value="HTHARAC"/>
</dbReference>
<accession>A0A147HCD7</accession>
<dbReference type="InterPro" id="IPR018062">
    <property type="entry name" value="HTH_AraC-typ_CS"/>
</dbReference>
<dbReference type="Gene3D" id="1.10.10.60">
    <property type="entry name" value="Homeodomain-like"/>
    <property type="match status" value="1"/>
</dbReference>
<sequence>MPVPPEERVRYWEERCREQLVSFRCSPHADEGLLAQQICVEAGSLRIGRTRANAHVIERTPESIRAFPRESIFMNLVLAGGVFAYQRGHAAKLAAGGLMVYDARYPYLLGGAPGFDILHLDIPAELFRARFGREDMSHPLQLDEADGASRLYRQALQRLLLDAMGDAPARGTGAPAPAFDEAVCELLGAVMGQAAGPLPLSAMSAGHLLAAREYIEAHLDEEGLTAHDVAAHVGISERHLRRLFAAQDTSVADHILQRRLERAHRLLQDRQARRLTIAETAYRCGFSNHAHFSRVFKQRYGMTPSELAGRPAH</sequence>
<keyword evidence="3" id="KW-0804">Transcription</keyword>
<reference evidence="5 6" key="1">
    <citation type="journal article" date="2016" name="Front. Microbiol.">
        <title>Genomic Resource of Rice Seed Associated Bacteria.</title>
        <authorList>
            <person name="Midha S."/>
            <person name="Bansal K."/>
            <person name="Sharma S."/>
            <person name="Kumar N."/>
            <person name="Patil P.P."/>
            <person name="Chaudhry V."/>
            <person name="Patil P.B."/>
        </authorList>
    </citation>
    <scope>NUCLEOTIDE SEQUENCE [LARGE SCALE GENOMIC DNA]</scope>
    <source>
        <strain evidence="5 6">NS331</strain>
    </source>
</reference>
<evidence type="ECO:0000256" key="2">
    <source>
        <dbReference type="ARBA" id="ARBA00023125"/>
    </source>
</evidence>
<evidence type="ECO:0000313" key="6">
    <source>
        <dbReference type="Proteomes" id="UP000072741"/>
    </source>
</evidence>
<keyword evidence="6" id="KW-1185">Reference proteome</keyword>
<keyword evidence="2" id="KW-0238">DNA-binding</keyword>
<evidence type="ECO:0000256" key="1">
    <source>
        <dbReference type="ARBA" id="ARBA00023015"/>
    </source>
</evidence>
<dbReference type="Proteomes" id="UP000072741">
    <property type="component" value="Unassembled WGS sequence"/>
</dbReference>
<gene>
    <name evidence="5" type="ORF">NS331_01635</name>
</gene>
<dbReference type="InterPro" id="IPR050204">
    <property type="entry name" value="AraC_XylS_family_regulators"/>
</dbReference>
<dbReference type="InterPro" id="IPR035418">
    <property type="entry name" value="AraC-bd_2"/>
</dbReference>
<dbReference type="InterPro" id="IPR018060">
    <property type="entry name" value="HTH_AraC"/>
</dbReference>
<dbReference type="AlphaFoldDB" id="A0A147HCD7"/>
<dbReference type="GO" id="GO:0003700">
    <property type="term" value="F:DNA-binding transcription factor activity"/>
    <property type="evidence" value="ECO:0007669"/>
    <property type="project" value="InterPro"/>
</dbReference>
<dbReference type="PANTHER" id="PTHR46796">
    <property type="entry name" value="HTH-TYPE TRANSCRIPTIONAL ACTIVATOR RHAS-RELATED"/>
    <property type="match status" value="1"/>
</dbReference>
<dbReference type="PROSITE" id="PS00041">
    <property type="entry name" value="HTH_ARAC_FAMILY_1"/>
    <property type="match status" value="1"/>
</dbReference>
<evidence type="ECO:0000313" key="5">
    <source>
        <dbReference type="EMBL" id="KTT27597.1"/>
    </source>
</evidence>
<dbReference type="PROSITE" id="PS01124">
    <property type="entry name" value="HTH_ARAC_FAMILY_2"/>
    <property type="match status" value="1"/>
</dbReference>
<dbReference type="Pfam" id="PF12833">
    <property type="entry name" value="HTH_18"/>
    <property type="match status" value="1"/>
</dbReference>
<dbReference type="GO" id="GO:0043565">
    <property type="term" value="F:sequence-specific DNA binding"/>
    <property type="evidence" value="ECO:0007669"/>
    <property type="project" value="InterPro"/>
</dbReference>
<evidence type="ECO:0000256" key="3">
    <source>
        <dbReference type="ARBA" id="ARBA00023163"/>
    </source>
</evidence>
<dbReference type="InterPro" id="IPR020449">
    <property type="entry name" value="Tscrpt_reg_AraC-type_HTH"/>
</dbReference>
<dbReference type="EMBL" id="LDSL01000011">
    <property type="protein sequence ID" value="KTT27597.1"/>
    <property type="molecule type" value="Genomic_DNA"/>
</dbReference>
<organism evidence="5 6">
    <name type="scientific">Pseudacidovorax intermedius</name>
    <dbReference type="NCBI Taxonomy" id="433924"/>
    <lineage>
        <taxon>Bacteria</taxon>
        <taxon>Pseudomonadati</taxon>
        <taxon>Pseudomonadota</taxon>
        <taxon>Betaproteobacteria</taxon>
        <taxon>Burkholderiales</taxon>
        <taxon>Comamonadaceae</taxon>
        <taxon>Pseudacidovorax</taxon>
    </lineage>
</organism>
<name>A0A147HCD7_9BURK</name>
<dbReference type="SUPFAM" id="SSF46689">
    <property type="entry name" value="Homeodomain-like"/>
    <property type="match status" value="1"/>
</dbReference>
<comment type="caution">
    <text evidence="5">The sequence shown here is derived from an EMBL/GenBank/DDBJ whole genome shotgun (WGS) entry which is preliminary data.</text>
</comment>
<feature type="domain" description="HTH araC/xylS-type" evidence="4">
    <location>
        <begin position="209"/>
        <end position="310"/>
    </location>
</feature>